<sequence length="226" mass="27017">MAAAQRFNMFPLQAFLTHLPVSLRNENIYVVHTLAIHKQYRKMKVRLFVSCTMKYMKRNRTHITQIHRSLLKLLQKKNTISETIFNTDLVSRELNGGTSRGSVSIDLQCGSKPCSVQDDEAHLEYEFARYLVRMAAMRCESKRIWCRDYINGKGTLHLRNWLWIKYYNQIVEDRLLLLRLESKVLFYYIDVVFWRSFWIIHYGFDYKQLAQIFERVKSVDLHPTEP</sequence>
<organism evidence="1 2">
    <name type="scientific">Brassica napus</name>
    <name type="common">Rape</name>
    <dbReference type="NCBI Taxonomy" id="3708"/>
    <lineage>
        <taxon>Eukaryota</taxon>
        <taxon>Viridiplantae</taxon>
        <taxon>Streptophyta</taxon>
        <taxon>Embryophyta</taxon>
        <taxon>Tracheophyta</taxon>
        <taxon>Spermatophyta</taxon>
        <taxon>Magnoliopsida</taxon>
        <taxon>eudicotyledons</taxon>
        <taxon>Gunneridae</taxon>
        <taxon>Pentapetalae</taxon>
        <taxon>rosids</taxon>
        <taxon>malvids</taxon>
        <taxon>Brassicales</taxon>
        <taxon>Brassicaceae</taxon>
        <taxon>Brassiceae</taxon>
        <taxon>Brassica</taxon>
    </lineage>
</organism>
<dbReference type="EMBL" id="JAGKQM010000018">
    <property type="protein sequence ID" value="KAH0863038.1"/>
    <property type="molecule type" value="Genomic_DNA"/>
</dbReference>
<comment type="caution">
    <text evidence="1">The sequence shown here is derived from an EMBL/GenBank/DDBJ whole genome shotgun (WGS) entry which is preliminary data.</text>
</comment>
<keyword evidence="2" id="KW-1185">Reference proteome</keyword>
<evidence type="ECO:0000313" key="1">
    <source>
        <dbReference type="EMBL" id="KAH0863038.1"/>
    </source>
</evidence>
<proteinExistence type="predicted"/>
<gene>
    <name evidence="1" type="ORF">HID58_080249</name>
</gene>
<dbReference type="Proteomes" id="UP000824890">
    <property type="component" value="Unassembled WGS sequence"/>
</dbReference>
<accession>A0ABQ7Y6X6</accession>
<name>A0ABQ7Y6X6_BRANA</name>
<evidence type="ECO:0000313" key="2">
    <source>
        <dbReference type="Proteomes" id="UP000824890"/>
    </source>
</evidence>
<protein>
    <submittedName>
        <fullName evidence="1">Uncharacterized protein</fullName>
    </submittedName>
</protein>
<reference evidence="1 2" key="1">
    <citation type="submission" date="2021-05" db="EMBL/GenBank/DDBJ databases">
        <title>Genome Assembly of Synthetic Allotetraploid Brassica napus Reveals Homoeologous Exchanges between Subgenomes.</title>
        <authorList>
            <person name="Davis J.T."/>
        </authorList>
    </citation>
    <scope>NUCLEOTIDE SEQUENCE [LARGE SCALE GENOMIC DNA]</scope>
    <source>
        <strain evidence="2">cv. Da-Ae</strain>
        <tissue evidence="1">Seedling</tissue>
    </source>
</reference>